<dbReference type="Proteomes" id="UP000233837">
    <property type="component" value="Unassembled WGS sequence"/>
</dbReference>
<proteinExistence type="predicted"/>
<evidence type="ECO:0000313" key="1">
    <source>
        <dbReference type="EMBL" id="PKU71817.1"/>
    </source>
</evidence>
<sequence>MGRVQIIILISSEKWVVSGLTCQSENDLCAALCVLQLPACSPAALHHSCSLLAACLAPDPHAHAGSHAASPSPNHGLISLARSLVHARSRPCLKPFQFKVTLVLYDCLLCSRLDQLVMSVDPNLGPEFAKLLIHFFFLGYPPVIRVALGRTTWFTVLCRKTKDWWHWDAGDERRVLRWWSGEVLWWSGEVPAVVRRWSDEIPAVVRRGSAVVRRWSDGCRGGTPSFSSLLLSLA</sequence>
<dbReference type="EMBL" id="KZ502859">
    <property type="protein sequence ID" value="PKU71817.1"/>
    <property type="molecule type" value="Genomic_DNA"/>
</dbReference>
<reference evidence="1 2" key="2">
    <citation type="journal article" date="2017" name="Nature">
        <title>The Apostasia genome and the evolution of orchids.</title>
        <authorList>
            <person name="Zhang G.Q."/>
            <person name="Liu K.W."/>
            <person name="Li Z."/>
            <person name="Lohaus R."/>
            <person name="Hsiao Y.Y."/>
            <person name="Niu S.C."/>
            <person name="Wang J.Y."/>
            <person name="Lin Y.C."/>
            <person name="Xu Q."/>
            <person name="Chen L.J."/>
            <person name="Yoshida K."/>
            <person name="Fujiwara S."/>
            <person name="Wang Z.W."/>
            <person name="Zhang Y.Q."/>
            <person name="Mitsuda N."/>
            <person name="Wang M."/>
            <person name="Liu G.H."/>
            <person name="Pecoraro L."/>
            <person name="Huang H.X."/>
            <person name="Xiao X.J."/>
            <person name="Lin M."/>
            <person name="Wu X.Y."/>
            <person name="Wu W.L."/>
            <person name="Chen Y.Y."/>
            <person name="Chang S.B."/>
            <person name="Sakamoto S."/>
            <person name="Ohme-Takagi M."/>
            <person name="Yagi M."/>
            <person name="Zeng S.J."/>
            <person name="Shen C.Y."/>
            <person name="Yeh C.M."/>
            <person name="Luo Y.B."/>
            <person name="Tsai W.C."/>
            <person name="Van de Peer Y."/>
            <person name="Liu Z.J."/>
        </authorList>
    </citation>
    <scope>NUCLEOTIDE SEQUENCE [LARGE SCALE GENOMIC DNA]</scope>
    <source>
        <tissue evidence="1">The whole plant</tissue>
    </source>
</reference>
<reference evidence="1 2" key="1">
    <citation type="journal article" date="2016" name="Sci. Rep.">
        <title>The Dendrobium catenatum Lindl. genome sequence provides insights into polysaccharide synthase, floral development and adaptive evolution.</title>
        <authorList>
            <person name="Zhang G.Q."/>
            <person name="Xu Q."/>
            <person name="Bian C."/>
            <person name="Tsai W.C."/>
            <person name="Yeh C.M."/>
            <person name="Liu K.W."/>
            <person name="Yoshida K."/>
            <person name="Zhang L.S."/>
            <person name="Chang S.B."/>
            <person name="Chen F."/>
            <person name="Shi Y."/>
            <person name="Su Y.Y."/>
            <person name="Zhang Y.Q."/>
            <person name="Chen L.J."/>
            <person name="Yin Y."/>
            <person name="Lin M."/>
            <person name="Huang H."/>
            <person name="Deng H."/>
            <person name="Wang Z.W."/>
            <person name="Zhu S.L."/>
            <person name="Zhao X."/>
            <person name="Deng C."/>
            <person name="Niu S.C."/>
            <person name="Huang J."/>
            <person name="Wang M."/>
            <person name="Liu G.H."/>
            <person name="Yang H.J."/>
            <person name="Xiao X.J."/>
            <person name="Hsiao Y.Y."/>
            <person name="Wu W.L."/>
            <person name="Chen Y.Y."/>
            <person name="Mitsuda N."/>
            <person name="Ohme-Takagi M."/>
            <person name="Luo Y.B."/>
            <person name="Van de Peer Y."/>
            <person name="Liu Z.J."/>
        </authorList>
    </citation>
    <scope>NUCLEOTIDE SEQUENCE [LARGE SCALE GENOMIC DNA]</scope>
    <source>
        <tissue evidence="1">The whole plant</tissue>
    </source>
</reference>
<keyword evidence="2" id="KW-1185">Reference proteome</keyword>
<accession>A0A2I0W828</accession>
<dbReference type="AlphaFoldDB" id="A0A2I0W828"/>
<name>A0A2I0W828_9ASPA</name>
<evidence type="ECO:0000313" key="2">
    <source>
        <dbReference type="Proteomes" id="UP000233837"/>
    </source>
</evidence>
<organism evidence="1 2">
    <name type="scientific">Dendrobium catenatum</name>
    <dbReference type="NCBI Taxonomy" id="906689"/>
    <lineage>
        <taxon>Eukaryota</taxon>
        <taxon>Viridiplantae</taxon>
        <taxon>Streptophyta</taxon>
        <taxon>Embryophyta</taxon>
        <taxon>Tracheophyta</taxon>
        <taxon>Spermatophyta</taxon>
        <taxon>Magnoliopsida</taxon>
        <taxon>Liliopsida</taxon>
        <taxon>Asparagales</taxon>
        <taxon>Orchidaceae</taxon>
        <taxon>Epidendroideae</taxon>
        <taxon>Malaxideae</taxon>
        <taxon>Dendrobiinae</taxon>
        <taxon>Dendrobium</taxon>
    </lineage>
</organism>
<protein>
    <submittedName>
        <fullName evidence="1">Uncharacterized protein</fullName>
    </submittedName>
</protein>
<gene>
    <name evidence="1" type="ORF">MA16_Dca008346</name>
</gene>